<evidence type="ECO:0000256" key="3">
    <source>
        <dbReference type="ARBA" id="ARBA00022692"/>
    </source>
</evidence>
<dbReference type="Pfam" id="PF00001">
    <property type="entry name" value="7tm_1"/>
    <property type="match status" value="1"/>
</dbReference>
<dbReference type="PANTHER" id="PTHR45695:SF15">
    <property type="entry name" value="OPSIN RH2"/>
    <property type="match status" value="1"/>
</dbReference>
<gene>
    <name evidence="12" type="ORF">DGYR_LOCUS1104</name>
</gene>
<feature type="transmembrane region" description="Helical" evidence="10">
    <location>
        <begin position="183"/>
        <end position="209"/>
    </location>
</feature>
<evidence type="ECO:0000256" key="8">
    <source>
        <dbReference type="ARBA" id="ARBA00023224"/>
    </source>
</evidence>
<comment type="subcellular location">
    <subcellularLocation>
        <location evidence="1">Membrane</location>
        <topology evidence="1">Multi-pass membrane protein</topology>
    </subcellularLocation>
</comment>
<keyword evidence="6 10" id="KW-0472">Membrane</keyword>
<evidence type="ECO:0000313" key="13">
    <source>
        <dbReference type="Proteomes" id="UP000549394"/>
    </source>
</evidence>
<dbReference type="Gene3D" id="1.20.1070.10">
    <property type="entry name" value="Rhodopsin 7-helix transmembrane proteins"/>
    <property type="match status" value="1"/>
</dbReference>
<dbReference type="EMBL" id="CAJFCJ010000002">
    <property type="protein sequence ID" value="CAD5111876.1"/>
    <property type="molecule type" value="Genomic_DNA"/>
</dbReference>
<dbReference type="Proteomes" id="UP000549394">
    <property type="component" value="Unassembled WGS sequence"/>
</dbReference>
<evidence type="ECO:0000256" key="4">
    <source>
        <dbReference type="ARBA" id="ARBA00022989"/>
    </source>
</evidence>
<dbReference type="SUPFAM" id="SSF81321">
    <property type="entry name" value="Family A G protein-coupled receptor-like"/>
    <property type="match status" value="1"/>
</dbReference>
<dbReference type="GO" id="GO:0005886">
    <property type="term" value="C:plasma membrane"/>
    <property type="evidence" value="ECO:0007669"/>
    <property type="project" value="TreeGrafter"/>
</dbReference>
<dbReference type="InterPro" id="IPR000611">
    <property type="entry name" value="NPY_rcpt"/>
</dbReference>
<dbReference type="AlphaFoldDB" id="A0A7I8V6P4"/>
<evidence type="ECO:0000256" key="7">
    <source>
        <dbReference type="ARBA" id="ARBA00023170"/>
    </source>
</evidence>
<evidence type="ECO:0000256" key="6">
    <source>
        <dbReference type="ARBA" id="ARBA00023136"/>
    </source>
</evidence>
<feature type="transmembrane region" description="Helical" evidence="10">
    <location>
        <begin position="28"/>
        <end position="50"/>
    </location>
</feature>
<dbReference type="GO" id="GO:0004983">
    <property type="term" value="F:neuropeptide Y receptor activity"/>
    <property type="evidence" value="ECO:0007669"/>
    <property type="project" value="InterPro"/>
</dbReference>
<sequence>MENDDILKNLSKEAMLPWPKDPAYFRTAIMYGSVLGIGFFGNLLVVVALLHRSCLPDKKEKVMTMSFLLKVSWSGGDTLCKVAYFIQLASATSSILNLTAVTIERYAVIVHPIRSKHWYIIGNVKKIILLVWFAAFSLAIPNIFVKTEVTYNYTSADDNSSTVRTYSTCSDGLEGGKRQALAWYQFGILFLLPIIVIIYCYTFVIKVLWVSTKMLKHMTQGENENCRQRLTQQTSRRRHLDQASEAKEGRKQVIKLLLAIVLIYAICWGPYLALELMKAYELTILHANHAFEATIVIILLPMIQSTINPIVYSFMSKNFRQSVKSLLRFGFSKKKQADRLEMDATKGGPTAATEV</sequence>
<organism evidence="12 13">
    <name type="scientific">Dimorphilus gyrociliatus</name>
    <dbReference type="NCBI Taxonomy" id="2664684"/>
    <lineage>
        <taxon>Eukaryota</taxon>
        <taxon>Metazoa</taxon>
        <taxon>Spiralia</taxon>
        <taxon>Lophotrochozoa</taxon>
        <taxon>Annelida</taxon>
        <taxon>Polychaeta</taxon>
        <taxon>Polychaeta incertae sedis</taxon>
        <taxon>Dinophilidae</taxon>
        <taxon>Dimorphilus</taxon>
    </lineage>
</organism>
<dbReference type="PRINTS" id="PR00237">
    <property type="entry name" value="GPCRRHODOPSN"/>
</dbReference>
<keyword evidence="3 9" id="KW-0812">Transmembrane</keyword>
<keyword evidence="7 9" id="KW-0675">Receptor</keyword>
<reference evidence="12 13" key="1">
    <citation type="submission" date="2020-08" db="EMBL/GenBank/DDBJ databases">
        <authorList>
            <person name="Hejnol A."/>
        </authorList>
    </citation>
    <scope>NUCLEOTIDE SEQUENCE [LARGE SCALE GENOMIC DNA]</scope>
</reference>
<evidence type="ECO:0000256" key="9">
    <source>
        <dbReference type="RuleBase" id="RU000688"/>
    </source>
</evidence>
<evidence type="ECO:0000259" key="11">
    <source>
        <dbReference type="PROSITE" id="PS50262"/>
    </source>
</evidence>
<comment type="caution">
    <text evidence="12">The sequence shown here is derived from an EMBL/GenBank/DDBJ whole genome shotgun (WGS) entry which is preliminary data.</text>
</comment>
<comment type="similarity">
    <text evidence="2 9">Belongs to the G-protein coupled receptor 1 family.</text>
</comment>
<name>A0A7I8V6P4_9ANNE</name>
<evidence type="ECO:0000256" key="1">
    <source>
        <dbReference type="ARBA" id="ARBA00004141"/>
    </source>
</evidence>
<evidence type="ECO:0000256" key="2">
    <source>
        <dbReference type="ARBA" id="ARBA00010663"/>
    </source>
</evidence>
<dbReference type="OrthoDB" id="2132067at2759"/>
<feature type="transmembrane region" description="Helical" evidence="10">
    <location>
        <begin position="293"/>
        <end position="315"/>
    </location>
</feature>
<keyword evidence="5 9" id="KW-0297">G-protein coupled receptor</keyword>
<dbReference type="PRINTS" id="PR01012">
    <property type="entry name" value="NRPEPTIDEYR"/>
</dbReference>
<dbReference type="InterPro" id="IPR000276">
    <property type="entry name" value="GPCR_Rhodpsn"/>
</dbReference>
<keyword evidence="4 10" id="KW-1133">Transmembrane helix</keyword>
<keyword evidence="13" id="KW-1185">Reference proteome</keyword>
<accession>A0A7I8V6P4</accession>
<protein>
    <submittedName>
        <fullName evidence="12">DgyrCDS1139</fullName>
    </submittedName>
</protein>
<dbReference type="PROSITE" id="PS00237">
    <property type="entry name" value="G_PROTEIN_RECEP_F1_1"/>
    <property type="match status" value="1"/>
</dbReference>
<feature type="transmembrane region" description="Helical" evidence="10">
    <location>
        <begin position="253"/>
        <end position="273"/>
    </location>
</feature>
<evidence type="ECO:0000313" key="12">
    <source>
        <dbReference type="EMBL" id="CAD5111876.1"/>
    </source>
</evidence>
<evidence type="ECO:0000256" key="5">
    <source>
        <dbReference type="ARBA" id="ARBA00023040"/>
    </source>
</evidence>
<keyword evidence="8 9" id="KW-0807">Transducer</keyword>
<feature type="transmembrane region" description="Helical" evidence="10">
    <location>
        <begin position="127"/>
        <end position="145"/>
    </location>
</feature>
<dbReference type="PANTHER" id="PTHR45695">
    <property type="entry name" value="LEUCOKININ RECEPTOR-RELATED"/>
    <property type="match status" value="1"/>
</dbReference>
<feature type="domain" description="G-protein coupled receptors family 1 profile" evidence="11">
    <location>
        <begin position="40"/>
        <end position="312"/>
    </location>
</feature>
<dbReference type="InterPro" id="IPR017452">
    <property type="entry name" value="GPCR_Rhodpsn_7TM"/>
</dbReference>
<dbReference type="PROSITE" id="PS50262">
    <property type="entry name" value="G_PROTEIN_RECEP_F1_2"/>
    <property type="match status" value="1"/>
</dbReference>
<evidence type="ECO:0000256" key="10">
    <source>
        <dbReference type="SAM" id="Phobius"/>
    </source>
</evidence>
<proteinExistence type="inferred from homology"/>